<evidence type="ECO:0000313" key="2">
    <source>
        <dbReference type="EMBL" id="AGS53342.1"/>
    </source>
</evidence>
<dbReference type="Gene3D" id="2.70.70.10">
    <property type="entry name" value="Glucose Permease (Domain IIA)"/>
    <property type="match status" value="1"/>
</dbReference>
<sequence>MRRFPALALFLFLASGLLSMDWPSSSGVMTKNFGWNEGGLPHLGVSFSDEGNLAAAEDGELLYYRREGDTASRLPSPLGSWAALDHGDGIISIYSRFDDKSWDNKLSENLLSENLPGVAERGKGLGDSGISGWSSGKGFYFQLYDRKERRWINPSLIITPPNDIRPPAILSVRLKDTQDRLFDLSQARNLIQGRYTIIVNATDTLISPNENPLAPYRIMCSLNGIEAGALNFETYSSRDGSLMVYRNGLVPVRQVYAPVPAYEIADVWFTRGQTTLEIIAQDIAGNVRNVVYRLQVE</sequence>
<reference evidence="2" key="1">
    <citation type="submission" date="2012-03" db="EMBL/GenBank/DDBJ databases">
        <title>Functional metagenomics reveals considerable lignocellulase gene clusters in the gut microbiome of a wood-feeding higher termite.</title>
        <authorList>
            <person name="Liu N."/>
        </authorList>
    </citation>
    <scope>NUCLEOTIDE SEQUENCE</scope>
</reference>
<dbReference type="SUPFAM" id="SSF51261">
    <property type="entry name" value="Duplicated hybrid motif"/>
    <property type="match status" value="1"/>
</dbReference>
<feature type="signal peptide" evidence="1">
    <location>
        <begin position="1"/>
        <end position="20"/>
    </location>
</feature>
<protein>
    <submittedName>
        <fullName evidence="2">Uncharacterized protein</fullName>
    </submittedName>
</protein>
<name>A0A806K0T7_9BACT</name>
<dbReference type="AlphaFoldDB" id="A0A806K0T7"/>
<dbReference type="EMBL" id="JQ844230">
    <property type="protein sequence ID" value="AGS53342.1"/>
    <property type="molecule type" value="Genomic_DNA"/>
</dbReference>
<dbReference type="InterPro" id="IPR011055">
    <property type="entry name" value="Dup_hybrid_motif"/>
</dbReference>
<evidence type="ECO:0000256" key="1">
    <source>
        <dbReference type="SAM" id="SignalP"/>
    </source>
</evidence>
<accession>A0A806K0T7</accession>
<proteinExistence type="predicted"/>
<feature type="chain" id="PRO_5032720987" evidence="1">
    <location>
        <begin position="21"/>
        <end position="297"/>
    </location>
</feature>
<keyword evidence="1" id="KW-0732">Signal</keyword>
<organism evidence="2">
    <name type="scientific">uncultured bacterium contig00014</name>
    <dbReference type="NCBI Taxonomy" id="1181505"/>
    <lineage>
        <taxon>Bacteria</taxon>
        <taxon>environmental samples</taxon>
    </lineage>
</organism>